<keyword evidence="1" id="KW-0732">Signal</keyword>
<dbReference type="InterPro" id="IPR018740">
    <property type="entry name" value="DUF2282_membr"/>
</dbReference>
<protein>
    <submittedName>
        <fullName evidence="2">DUF2282 domain-containing protein</fullName>
    </submittedName>
</protein>
<sequence length="83" mass="8294">MKTTHLVLASAIASLAALPAMAQKAGETEKCYGIVKAGKNDCQTATSSCAGTAKTDGQKDAWIAVPKGTCAKIVGASTTPPGK</sequence>
<gene>
    <name evidence="2" type="ORF">FHP25_31475</name>
</gene>
<feature type="chain" id="PRO_5022988452" evidence="1">
    <location>
        <begin position="23"/>
        <end position="83"/>
    </location>
</feature>
<dbReference type="Pfam" id="PF10048">
    <property type="entry name" value="DUF2282"/>
    <property type="match status" value="1"/>
</dbReference>
<evidence type="ECO:0000313" key="2">
    <source>
        <dbReference type="EMBL" id="TXL71125.1"/>
    </source>
</evidence>
<evidence type="ECO:0000313" key="3">
    <source>
        <dbReference type="Proteomes" id="UP000321638"/>
    </source>
</evidence>
<dbReference type="OrthoDB" id="9808309at2"/>
<comment type="caution">
    <text evidence="2">The sequence shown here is derived from an EMBL/GenBank/DDBJ whole genome shotgun (WGS) entry which is preliminary data.</text>
</comment>
<dbReference type="EMBL" id="VDUZ01000048">
    <property type="protein sequence ID" value="TXL71125.1"/>
    <property type="molecule type" value="Genomic_DNA"/>
</dbReference>
<proteinExistence type="predicted"/>
<accession>A0A5C8PCT9</accession>
<evidence type="ECO:0000256" key="1">
    <source>
        <dbReference type="SAM" id="SignalP"/>
    </source>
</evidence>
<dbReference type="Proteomes" id="UP000321638">
    <property type="component" value="Unassembled WGS sequence"/>
</dbReference>
<dbReference type="RefSeq" id="WP_147850973.1">
    <property type="nucleotide sequence ID" value="NZ_VDUZ01000048.1"/>
</dbReference>
<organism evidence="2 3">
    <name type="scientific">Vineibacter terrae</name>
    <dbReference type="NCBI Taxonomy" id="2586908"/>
    <lineage>
        <taxon>Bacteria</taxon>
        <taxon>Pseudomonadati</taxon>
        <taxon>Pseudomonadota</taxon>
        <taxon>Alphaproteobacteria</taxon>
        <taxon>Hyphomicrobiales</taxon>
        <taxon>Vineibacter</taxon>
    </lineage>
</organism>
<feature type="signal peptide" evidence="1">
    <location>
        <begin position="1"/>
        <end position="22"/>
    </location>
</feature>
<dbReference type="AlphaFoldDB" id="A0A5C8PCT9"/>
<keyword evidence="3" id="KW-1185">Reference proteome</keyword>
<reference evidence="2 3" key="1">
    <citation type="submission" date="2019-06" db="EMBL/GenBank/DDBJ databases">
        <title>New taxonomy in bacterial strain CC-CFT640, isolated from vineyard.</title>
        <authorList>
            <person name="Lin S.-Y."/>
            <person name="Tsai C.-F."/>
            <person name="Young C.-C."/>
        </authorList>
    </citation>
    <scope>NUCLEOTIDE SEQUENCE [LARGE SCALE GENOMIC DNA]</scope>
    <source>
        <strain evidence="2 3">CC-CFT640</strain>
    </source>
</reference>
<name>A0A5C8PCT9_9HYPH</name>